<dbReference type="PANTHER" id="PTHR22930:SF221">
    <property type="entry name" value="NUCLEASE HARBI1"/>
    <property type="match status" value="1"/>
</dbReference>
<dbReference type="Proteomes" id="UP000467840">
    <property type="component" value="Chromosome 4"/>
</dbReference>
<gene>
    <name evidence="2" type="ORF">GH714_009916</name>
</gene>
<protein>
    <recommendedName>
        <fullName evidence="1">DUF8040 domain-containing protein</fullName>
    </recommendedName>
</protein>
<evidence type="ECO:0000313" key="2">
    <source>
        <dbReference type="EMBL" id="KAF2300149.1"/>
    </source>
</evidence>
<dbReference type="Pfam" id="PF26138">
    <property type="entry name" value="DUF8040"/>
    <property type="match status" value="1"/>
</dbReference>
<comment type="caution">
    <text evidence="2">The sequence shown here is derived from an EMBL/GenBank/DDBJ whole genome shotgun (WGS) entry which is preliminary data.</text>
</comment>
<dbReference type="InterPro" id="IPR045249">
    <property type="entry name" value="HARBI1-like"/>
</dbReference>
<evidence type="ECO:0000313" key="3">
    <source>
        <dbReference type="Proteomes" id="UP000467840"/>
    </source>
</evidence>
<proteinExistence type="predicted"/>
<dbReference type="PANTHER" id="PTHR22930">
    <property type="match status" value="1"/>
</dbReference>
<evidence type="ECO:0000259" key="1">
    <source>
        <dbReference type="Pfam" id="PF26138"/>
    </source>
</evidence>
<reference evidence="2 3" key="1">
    <citation type="journal article" date="2020" name="Mol. Plant">
        <title>The Chromosome-Based Rubber Tree Genome Provides New Insights into Spurge Genome Evolution and Rubber Biosynthesis.</title>
        <authorList>
            <person name="Liu J."/>
            <person name="Shi C."/>
            <person name="Shi C.C."/>
            <person name="Li W."/>
            <person name="Zhang Q.J."/>
            <person name="Zhang Y."/>
            <person name="Li K."/>
            <person name="Lu H.F."/>
            <person name="Shi C."/>
            <person name="Zhu S.T."/>
            <person name="Xiao Z.Y."/>
            <person name="Nan H."/>
            <person name="Yue Y."/>
            <person name="Zhu X.G."/>
            <person name="Wu Y."/>
            <person name="Hong X.N."/>
            <person name="Fan G.Y."/>
            <person name="Tong Y."/>
            <person name="Zhang D."/>
            <person name="Mao C.L."/>
            <person name="Liu Y.L."/>
            <person name="Hao S.J."/>
            <person name="Liu W.Q."/>
            <person name="Lv M.Q."/>
            <person name="Zhang H.B."/>
            <person name="Liu Y."/>
            <person name="Hu-Tang G.R."/>
            <person name="Wang J.P."/>
            <person name="Wang J.H."/>
            <person name="Sun Y.H."/>
            <person name="Ni S.B."/>
            <person name="Chen W.B."/>
            <person name="Zhang X.C."/>
            <person name="Jiao Y.N."/>
            <person name="Eichler E.E."/>
            <person name="Li G.H."/>
            <person name="Liu X."/>
            <person name="Gao L.Z."/>
        </authorList>
    </citation>
    <scope>NUCLEOTIDE SEQUENCE [LARGE SCALE GENOMIC DNA]</scope>
    <source>
        <strain evidence="3">cv. GT1</strain>
        <tissue evidence="2">Leaf</tissue>
    </source>
</reference>
<dbReference type="InterPro" id="IPR058353">
    <property type="entry name" value="DUF8040"/>
</dbReference>
<feature type="domain" description="DUF8040" evidence="1">
    <location>
        <begin position="1"/>
        <end position="45"/>
    </location>
</feature>
<dbReference type="EMBL" id="JAAGAX010000010">
    <property type="protein sequence ID" value="KAF2300149.1"/>
    <property type="molecule type" value="Genomic_DNA"/>
</dbReference>
<organism evidence="2 3">
    <name type="scientific">Hevea brasiliensis</name>
    <name type="common">Para rubber tree</name>
    <name type="synonym">Siphonia brasiliensis</name>
    <dbReference type="NCBI Taxonomy" id="3981"/>
    <lineage>
        <taxon>Eukaryota</taxon>
        <taxon>Viridiplantae</taxon>
        <taxon>Streptophyta</taxon>
        <taxon>Embryophyta</taxon>
        <taxon>Tracheophyta</taxon>
        <taxon>Spermatophyta</taxon>
        <taxon>Magnoliopsida</taxon>
        <taxon>eudicotyledons</taxon>
        <taxon>Gunneridae</taxon>
        <taxon>Pentapetalae</taxon>
        <taxon>rosids</taxon>
        <taxon>fabids</taxon>
        <taxon>Malpighiales</taxon>
        <taxon>Euphorbiaceae</taxon>
        <taxon>Crotonoideae</taxon>
        <taxon>Micrandreae</taxon>
        <taxon>Hevea</taxon>
    </lineage>
</organism>
<dbReference type="AlphaFoldDB" id="A0A6A6LKH5"/>
<keyword evidence="3" id="KW-1185">Reference proteome</keyword>
<name>A0A6A6LKH5_HEVBR</name>
<sequence length="128" mass="14778">MSVMEKVVIFLYTLALNASNRCMMRKISHSGETISRVFRQVLHAVYLMSMDVIKPIDPEFNDTSLEILNDRRYMPHFKDCIDVIDGTHVRASIAPEEQIPYIGRKEIPTQNIMATCSFDMQFTFVWAG</sequence>
<accession>A0A6A6LKH5</accession>